<protein>
    <submittedName>
        <fullName evidence="1">Type II toxin-antitoxin system ParD family antitoxin</fullName>
    </submittedName>
</protein>
<keyword evidence="2" id="KW-1185">Reference proteome</keyword>
<evidence type="ECO:0000313" key="1">
    <source>
        <dbReference type="EMBL" id="MCJ8240146.1"/>
    </source>
</evidence>
<keyword evidence="1" id="KW-0614">Plasmid</keyword>
<dbReference type="Pfam" id="PF03693">
    <property type="entry name" value="ParD_antitoxin"/>
    <property type="match status" value="1"/>
</dbReference>
<dbReference type="InterPro" id="IPR038296">
    <property type="entry name" value="ParD_sf"/>
</dbReference>
<sequence length="96" mass="10523">MTEGHPSHSTVQVDLEPDESAFVERQVSNGAYASAEDMLRAGLGLLAESERQQERVAELRFMIDQADEAIEAGDVKEFSEPGDLTAFVIAEAKARR</sequence>
<evidence type="ECO:0000313" key="2">
    <source>
        <dbReference type="Proteomes" id="UP001522662"/>
    </source>
</evidence>
<reference evidence="1 2" key="1">
    <citation type="submission" date="2022-03" db="EMBL/GenBank/DDBJ databases">
        <title>Rhizobium SSM4.3 sp. nov., isolated from Sediment (Gouqi Island).</title>
        <authorList>
            <person name="Chen G."/>
        </authorList>
    </citation>
    <scope>NUCLEOTIDE SEQUENCE [LARGE SCALE GENOMIC DNA]</scope>
    <source>
        <strain evidence="1 2">SSM4.3</strain>
        <plasmid evidence="1">unnamed</plasmid>
    </source>
</reference>
<name>A0ABT0D431_9HYPH</name>
<proteinExistence type="predicted"/>
<dbReference type="InterPro" id="IPR022789">
    <property type="entry name" value="ParD"/>
</dbReference>
<dbReference type="Proteomes" id="UP001522662">
    <property type="component" value="Unassembled WGS sequence"/>
</dbReference>
<gene>
    <name evidence="1" type="ORF">MKJ03_17580</name>
</gene>
<dbReference type="Gene3D" id="6.10.10.120">
    <property type="entry name" value="Antitoxin ParD1-like"/>
    <property type="match status" value="1"/>
</dbReference>
<geneLocation type="plasmid" evidence="1">
    <name>unnamed</name>
</geneLocation>
<organism evidence="1 2">
    <name type="scientific">Peteryoungia algae</name>
    <dbReference type="NCBI Taxonomy" id="2919917"/>
    <lineage>
        <taxon>Bacteria</taxon>
        <taxon>Pseudomonadati</taxon>
        <taxon>Pseudomonadota</taxon>
        <taxon>Alphaproteobacteria</taxon>
        <taxon>Hyphomicrobiales</taxon>
        <taxon>Rhizobiaceae</taxon>
        <taxon>Peteryoungia</taxon>
    </lineage>
</organism>
<dbReference type="EMBL" id="JALAYX010000005">
    <property type="protein sequence ID" value="MCJ8240146.1"/>
    <property type="molecule type" value="Genomic_DNA"/>
</dbReference>
<accession>A0ABT0D431</accession>
<dbReference type="RefSeq" id="WP_245137508.1">
    <property type="nucleotide sequence ID" value="NZ_CP128477.1"/>
</dbReference>
<comment type="caution">
    <text evidence="1">The sequence shown here is derived from an EMBL/GenBank/DDBJ whole genome shotgun (WGS) entry which is preliminary data.</text>
</comment>